<feature type="transmembrane region" description="Helical" evidence="1">
    <location>
        <begin position="809"/>
        <end position="833"/>
    </location>
</feature>
<dbReference type="Proteomes" id="UP001148184">
    <property type="component" value="Unassembled WGS sequence"/>
</dbReference>
<organism evidence="2 3">
    <name type="scientific">Pseudomonas rubra</name>
    <dbReference type="NCBI Taxonomy" id="2942627"/>
    <lineage>
        <taxon>Bacteria</taxon>
        <taxon>Pseudomonadati</taxon>
        <taxon>Pseudomonadota</taxon>
        <taxon>Gammaproteobacteria</taxon>
        <taxon>Pseudomonadales</taxon>
        <taxon>Pseudomonadaceae</taxon>
        <taxon>Pseudomonas</taxon>
    </lineage>
</organism>
<evidence type="ECO:0000313" key="3">
    <source>
        <dbReference type="Proteomes" id="UP001148184"/>
    </source>
</evidence>
<name>A0ABT5P9V2_9PSED</name>
<reference evidence="2 3" key="1">
    <citation type="submission" date="2022-05" db="EMBL/GenBank/DDBJ databases">
        <title>Novel Pseudomonas spp. Isolated from a Rainbow Trout Aquaculture Facility.</title>
        <authorList>
            <person name="Testerman T."/>
            <person name="Graf J."/>
        </authorList>
    </citation>
    <scope>NUCLEOTIDE SEQUENCE [LARGE SCALE GENOMIC DNA]</scope>
    <source>
        <strain evidence="2 3">ID1025</strain>
    </source>
</reference>
<proteinExistence type="predicted"/>
<keyword evidence="1" id="KW-1133">Transmembrane helix</keyword>
<keyword evidence="3" id="KW-1185">Reference proteome</keyword>
<keyword evidence="1" id="KW-0472">Membrane</keyword>
<dbReference type="EMBL" id="JAMDGZ010000032">
    <property type="protein sequence ID" value="MDD1015089.1"/>
    <property type="molecule type" value="Genomic_DNA"/>
</dbReference>
<gene>
    <name evidence="2" type="ORF">M5G17_15585</name>
</gene>
<sequence>MGATGRSLSDFVDLNDVEDALLAACRKGEVVRIHERCPDSSEAGECVRADLLRFLLLGGDAAAPVHERGVRLEGVCIEGQLDLSGTTLSHPLSLVDCLFEYAPNLTDAKVSGTLVLANCQSPGLLADRLVTRGALDLSSFRSSDRVDLEDAQIGGGLYLSGADLDGNGGDALLADRVEIRGALLMADGFRSRGCVSFEGARVSGQINCRGARFNGKGEIALILDQVAVNADVYLSAGFRAKGTVRCVSMKTQGALYCSDAKFDGKGSEALILDSAHINGSLYLSGAAHTKGTVRCLGARIDGQFKLAGARLDGRGESALGADGLQVKGDINFGEGFTAKGAVRLVCARVEGQLVCRGHLKVSEGAALSADGIVVRGGVFLVDECLIQGQVRFIAARITGQFNCRGAEFEGNAGIALTASSLVLTGNALLTGGFRAKGQVRFNGAQIEGDLIGKDAVLEGDARHSLMATGAVITGTVRLREGFDAWHSVNFARSRIAGDFNCAGACLTGERGRALVLDGAQIDGTLALRNIEKKLSSSSFVGARVGELDDDENSWGEEIALNGLVYKALSARAPVCPAFRAAWLGRQIPSLKGPDDVIDADNDFRPQPWRHLQKVLEEMGHSAQARDLGIAYEHKLREIGHVGQPPTNWWPWVRSVYSNTSRGLHFLYGKLTGFGYRPMQLLIWFAGIWLFCGAVYWYAASQKGVFAPSNPIVFQSDSYLECRPDRADAWRKLNPGKELPANYIGHGNWYLCDSLREEYTGFSPLAYSLDVLMPLVDLQQESDWAPLVPTPKQGYWDEFTSFGWKHFVRLVIWLEILIGWGISLLMVAIVSGLARRSE</sequence>
<protein>
    <submittedName>
        <fullName evidence="2">Polymer-forming cytoskeletal protein</fullName>
    </submittedName>
</protein>
<comment type="caution">
    <text evidence="2">The sequence shown here is derived from an EMBL/GenBank/DDBJ whole genome shotgun (WGS) entry which is preliminary data.</text>
</comment>
<dbReference type="RefSeq" id="WP_273893795.1">
    <property type="nucleotide sequence ID" value="NZ_JAMDGP010000016.1"/>
</dbReference>
<keyword evidence="1" id="KW-0812">Transmembrane</keyword>
<evidence type="ECO:0000313" key="2">
    <source>
        <dbReference type="EMBL" id="MDD1015089.1"/>
    </source>
</evidence>
<feature type="transmembrane region" description="Helical" evidence="1">
    <location>
        <begin position="680"/>
        <end position="698"/>
    </location>
</feature>
<evidence type="ECO:0000256" key="1">
    <source>
        <dbReference type="SAM" id="Phobius"/>
    </source>
</evidence>
<accession>A0ABT5P9V2</accession>